<evidence type="ECO:0000313" key="2">
    <source>
        <dbReference type="EMBL" id="ESK81483.1"/>
    </source>
</evidence>
<dbReference type="OrthoDB" id="3049189at2759"/>
<gene>
    <name evidence="2" type="ORF">Moror_2200</name>
</gene>
<dbReference type="AlphaFoldDB" id="V2W3V2"/>
<keyword evidence="3" id="KW-1185">Reference proteome</keyword>
<sequence>MPLIASDNSCTSKQDLATRISNIDAKLDLLVDSQTQQRLDITGQTPLYITAPPLPPLSITLSAPLSHLVPALSSVVALVPAPVSTPISDAVSVTSTASNTTSQPFSESTPDPEYVPDDGNTPRMKTLCIWAGTEHEKVLVFNQKKVPTPPSISFHKNLDELGRLWSKGNLGFDKKDCVVKIKNHGIAYQHWPIVFKHKVKHSEDQQWKKLRKSWDVWQVIGVYYTQQGKEKFWKEFLVDSKHIGQTRIAEILRARSPNSKKGQAHHSDSGSDA</sequence>
<feature type="region of interest" description="Disordered" evidence="1">
    <location>
        <begin position="91"/>
        <end position="120"/>
    </location>
</feature>
<protein>
    <submittedName>
        <fullName evidence="2">Uncharacterized protein</fullName>
    </submittedName>
</protein>
<dbReference type="Proteomes" id="UP000017559">
    <property type="component" value="Unassembled WGS sequence"/>
</dbReference>
<feature type="compositionally biased region" description="Low complexity" evidence="1">
    <location>
        <begin position="91"/>
        <end position="102"/>
    </location>
</feature>
<organism evidence="2 3">
    <name type="scientific">Moniliophthora roreri (strain MCA 2997)</name>
    <name type="common">Cocoa frosty pod rot fungus</name>
    <name type="synonym">Crinipellis roreri</name>
    <dbReference type="NCBI Taxonomy" id="1381753"/>
    <lineage>
        <taxon>Eukaryota</taxon>
        <taxon>Fungi</taxon>
        <taxon>Dikarya</taxon>
        <taxon>Basidiomycota</taxon>
        <taxon>Agaricomycotina</taxon>
        <taxon>Agaricomycetes</taxon>
        <taxon>Agaricomycetidae</taxon>
        <taxon>Agaricales</taxon>
        <taxon>Marasmiineae</taxon>
        <taxon>Marasmiaceae</taxon>
        <taxon>Moniliophthora</taxon>
    </lineage>
</organism>
<evidence type="ECO:0000313" key="3">
    <source>
        <dbReference type="Proteomes" id="UP000017559"/>
    </source>
</evidence>
<comment type="caution">
    <text evidence="2">The sequence shown here is derived from an EMBL/GenBank/DDBJ whole genome shotgun (WGS) entry which is preliminary data.</text>
</comment>
<evidence type="ECO:0000256" key="1">
    <source>
        <dbReference type="SAM" id="MobiDB-lite"/>
    </source>
</evidence>
<name>V2W3V2_MONRO</name>
<accession>V2W3V2</accession>
<proteinExistence type="predicted"/>
<dbReference type="EMBL" id="AWSO01002427">
    <property type="protein sequence ID" value="ESK81483.1"/>
    <property type="molecule type" value="Genomic_DNA"/>
</dbReference>
<dbReference type="KEGG" id="mrr:Moror_2200"/>
<reference evidence="2 3" key="1">
    <citation type="journal article" date="2014" name="BMC Genomics">
        <title>Genome and secretome analysis of the hemibiotrophic fungal pathogen, Moniliophthora roreri, which causes frosty pod rot disease of cacao: mechanisms of the biotrophic and necrotrophic phases.</title>
        <authorList>
            <person name="Meinhardt L.W."/>
            <person name="Costa G.G.L."/>
            <person name="Thomazella D.P.T."/>
            <person name="Teixeira P.J.P.L."/>
            <person name="Carazzolle M.F."/>
            <person name="Schuster S.C."/>
            <person name="Carlson J.E."/>
            <person name="Guiltinan M.J."/>
            <person name="Mieczkowski P."/>
            <person name="Farmer A."/>
            <person name="Ramaraj T."/>
            <person name="Crozier J."/>
            <person name="Davis R.E."/>
            <person name="Shao J."/>
            <person name="Melnick R.L."/>
            <person name="Pereira G.A.G."/>
            <person name="Bailey B.A."/>
        </authorList>
    </citation>
    <scope>NUCLEOTIDE SEQUENCE [LARGE SCALE GENOMIC DNA]</scope>
    <source>
        <strain evidence="2 3">MCA 2997</strain>
    </source>
</reference>
<dbReference type="HOGENOM" id="CLU_1019725_0_0_1"/>